<accession>A0AAW2TAB7</accession>
<evidence type="ECO:0008006" key="2">
    <source>
        <dbReference type="Google" id="ProtNLM"/>
    </source>
</evidence>
<proteinExistence type="predicted"/>
<name>A0AAW2TAB7_9LAMI</name>
<protein>
    <recommendedName>
        <fullName evidence="2">Reverse transcriptase domain-containing protein</fullName>
    </recommendedName>
</protein>
<dbReference type="AlphaFoldDB" id="A0AAW2TAB7"/>
<sequence length="170" mass="19341">MGYAALKLDLSKAYDHVEWTFLERVLTRLGFHSNFISLVHMCVSTTSYSIVLSGHKFGFSHPERGLCQGDPLSLISSYYVQTLPVTLSPWWRLMEHFEVWQLVALVIELSLAEADGVGPGYCRTRLLIYLEKCIGDSRLDHNRIPMANGRWTHDRPLASQAHHFSGNYSS</sequence>
<dbReference type="EMBL" id="JACGWN010000015">
    <property type="protein sequence ID" value="KAL0401522.1"/>
    <property type="molecule type" value="Genomic_DNA"/>
</dbReference>
<comment type="caution">
    <text evidence="1">The sequence shown here is derived from an EMBL/GenBank/DDBJ whole genome shotgun (WGS) entry which is preliminary data.</text>
</comment>
<gene>
    <name evidence="1" type="ORF">Slati_4182100</name>
</gene>
<reference evidence="1" key="1">
    <citation type="submission" date="2020-06" db="EMBL/GenBank/DDBJ databases">
        <authorList>
            <person name="Li T."/>
            <person name="Hu X."/>
            <person name="Zhang T."/>
            <person name="Song X."/>
            <person name="Zhang H."/>
            <person name="Dai N."/>
            <person name="Sheng W."/>
            <person name="Hou X."/>
            <person name="Wei L."/>
        </authorList>
    </citation>
    <scope>NUCLEOTIDE SEQUENCE</scope>
    <source>
        <strain evidence="1">KEN1</strain>
        <tissue evidence="1">Leaf</tissue>
    </source>
</reference>
<organism evidence="1">
    <name type="scientific">Sesamum latifolium</name>
    <dbReference type="NCBI Taxonomy" id="2727402"/>
    <lineage>
        <taxon>Eukaryota</taxon>
        <taxon>Viridiplantae</taxon>
        <taxon>Streptophyta</taxon>
        <taxon>Embryophyta</taxon>
        <taxon>Tracheophyta</taxon>
        <taxon>Spermatophyta</taxon>
        <taxon>Magnoliopsida</taxon>
        <taxon>eudicotyledons</taxon>
        <taxon>Gunneridae</taxon>
        <taxon>Pentapetalae</taxon>
        <taxon>asterids</taxon>
        <taxon>lamiids</taxon>
        <taxon>Lamiales</taxon>
        <taxon>Pedaliaceae</taxon>
        <taxon>Sesamum</taxon>
    </lineage>
</organism>
<reference evidence="1" key="2">
    <citation type="journal article" date="2024" name="Plant">
        <title>Genomic evolution and insights into agronomic trait innovations of Sesamum species.</title>
        <authorList>
            <person name="Miao H."/>
            <person name="Wang L."/>
            <person name="Qu L."/>
            <person name="Liu H."/>
            <person name="Sun Y."/>
            <person name="Le M."/>
            <person name="Wang Q."/>
            <person name="Wei S."/>
            <person name="Zheng Y."/>
            <person name="Lin W."/>
            <person name="Duan Y."/>
            <person name="Cao H."/>
            <person name="Xiong S."/>
            <person name="Wang X."/>
            <person name="Wei L."/>
            <person name="Li C."/>
            <person name="Ma Q."/>
            <person name="Ju M."/>
            <person name="Zhao R."/>
            <person name="Li G."/>
            <person name="Mu C."/>
            <person name="Tian Q."/>
            <person name="Mei H."/>
            <person name="Zhang T."/>
            <person name="Gao T."/>
            <person name="Zhang H."/>
        </authorList>
    </citation>
    <scope>NUCLEOTIDE SEQUENCE</scope>
    <source>
        <strain evidence="1">KEN1</strain>
    </source>
</reference>
<evidence type="ECO:0000313" key="1">
    <source>
        <dbReference type="EMBL" id="KAL0401522.1"/>
    </source>
</evidence>